<dbReference type="EMBL" id="QLNQ01000001">
    <property type="protein sequence ID" value="RCK67475.1"/>
    <property type="molecule type" value="Genomic_DNA"/>
</dbReference>
<dbReference type="CDD" id="cd00590">
    <property type="entry name" value="RRM_SF"/>
    <property type="match status" value="1"/>
</dbReference>
<dbReference type="InterPro" id="IPR018253">
    <property type="entry name" value="DnaJ_domain_CS"/>
</dbReference>
<dbReference type="GO" id="GO:0003676">
    <property type="term" value="F:nucleic acid binding"/>
    <property type="evidence" value="ECO:0007669"/>
    <property type="project" value="InterPro"/>
</dbReference>
<feature type="domain" description="J" evidence="6">
    <location>
        <begin position="14"/>
        <end position="76"/>
    </location>
</feature>
<dbReference type="SMART" id="SM00271">
    <property type="entry name" value="DnaJ"/>
    <property type="match status" value="1"/>
</dbReference>
<dbReference type="InterPro" id="IPR035979">
    <property type="entry name" value="RBD_domain_sf"/>
</dbReference>
<dbReference type="STRING" id="5486.A0A367YNK6"/>
<keyword evidence="5" id="KW-0539">Nucleus</keyword>
<dbReference type="AlphaFoldDB" id="A0A367YNK6"/>
<dbReference type="Gene3D" id="1.10.287.110">
    <property type="entry name" value="DnaJ domain"/>
    <property type="match status" value="1"/>
</dbReference>
<dbReference type="InterPro" id="IPR012677">
    <property type="entry name" value="Nucleotide-bd_a/b_plait_sf"/>
</dbReference>
<reference evidence="7 8" key="1">
    <citation type="submission" date="2018-06" db="EMBL/GenBank/DDBJ databases">
        <title>Whole genome sequencing of Candida tropicalis (genome annotated by CSBL at Korea University).</title>
        <authorList>
            <person name="Ahn J."/>
        </authorList>
    </citation>
    <scope>NUCLEOTIDE SEQUENCE [LARGE SCALE GENOMIC DNA]</scope>
    <source>
        <strain evidence="7 8">ATCC 20962</strain>
    </source>
</reference>
<dbReference type="Proteomes" id="UP000253472">
    <property type="component" value="Unassembled WGS sequence"/>
</dbReference>
<dbReference type="PANTHER" id="PTHR44313">
    <property type="entry name" value="DNAJ HOMOLOG SUBFAMILY C MEMBER 17"/>
    <property type="match status" value="1"/>
</dbReference>
<evidence type="ECO:0000256" key="1">
    <source>
        <dbReference type="ARBA" id="ARBA00004123"/>
    </source>
</evidence>
<dbReference type="OrthoDB" id="436519at2759"/>
<gene>
    <name evidence="7" type="primary">cwf23_0</name>
    <name evidence="7" type="ORF">Cantr_02325</name>
</gene>
<dbReference type="PRINTS" id="PR00625">
    <property type="entry name" value="JDOMAIN"/>
</dbReference>
<evidence type="ECO:0000259" key="6">
    <source>
        <dbReference type="PROSITE" id="PS50076"/>
    </source>
</evidence>
<dbReference type="PANTHER" id="PTHR44313:SF1">
    <property type="entry name" value="DNAJ HOMOLOG SUBFAMILY C MEMBER 17"/>
    <property type="match status" value="1"/>
</dbReference>
<protein>
    <submittedName>
        <fullName evidence="7">Pre-mRNA-splicing factor cwf23</fullName>
    </submittedName>
</protein>
<keyword evidence="4" id="KW-0143">Chaperone</keyword>
<dbReference type="PROSITE" id="PS50076">
    <property type="entry name" value="DNAJ_2"/>
    <property type="match status" value="1"/>
</dbReference>
<dbReference type="SUPFAM" id="SSF46565">
    <property type="entry name" value="Chaperone J-domain"/>
    <property type="match status" value="1"/>
</dbReference>
<dbReference type="Pfam" id="PF00226">
    <property type="entry name" value="DnaJ"/>
    <property type="match status" value="1"/>
</dbReference>
<dbReference type="GO" id="GO:0005737">
    <property type="term" value="C:cytoplasm"/>
    <property type="evidence" value="ECO:0007669"/>
    <property type="project" value="UniProtKB-SubCell"/>
</dbReference>
<dbReference type="PROSITE" id="PS00636">
    <property type="entry name" value="DNAJ_1"/>
    <property type="match status" value="1"/>
</dbReference>
<comment type="subcellular location">
    <subcellularLocation>
        <location evidence="2">Cytoplasm</location>
    </subcellularLocation>
    <subcellularLocation>
        <location evidence="1">Nucleus</location>
    </subcellularLocation>
</comment>
<evidence type="ECO:0000313" key="7">
    <source>
        <dbReference type="EMBL" id="RCK67475.1"/>
    </source>
</evidence>
<keyword evidence="8" id="KW-1185">Reference proteome</keyword>
<dbReference type="Gene3D" id="3.30.70.330">
    <property type="match status" value="1"/>
</dbReference>
<sequence>MDDSISRIINDDIDIHETLGVSSTSTPQEIRRAYRQQALRFHPDKNPSSAVTFSLILTSYEILTDPVLKNRYDELRELKASRAANRDKLDELTRRFQDDVIASEKKKQEGRKHQFDIESIREDGLKRRRFQEQILVSSKSKSSVSIHDIPLRNNVSIVAPSDTPTVLLKYKYKKELKDLVDEGVISKIMAIFGSVTQVKLDGHDERYAYAYVDFETLDGCKKALEHNYNESAKKWDGTDVRKLASLLRGCKRVDTNAPELTANEKVNQILRDFIENVNSRI</sequence>
<accession>A0A367YNK6</accession>
<dbReference type="InterPro" id="IPR036869">
    <property type="entry name" value="J_dom_sf"/>
</dbReference>
<evidence type="ECO:0000256" key="4">
    <source>
        <dbReference type="ARBA" id="ARBA00023186"/>
    </source>
</evidence>
<evidence type="ECO:0000256" key="5">
    <source>
        <dbReference type="ARBA" id="ARBA00023242"/>
    </source>
</evidence>
<dbReference type="InterPro" id="IPR001623">
    <property type="entry name" value="DnaJ_domain"/>
</dbReference>
<dbReference type="GO" id="GO:0005681">
    <property type="term" value="C:spliceosomal complex"/>
    <property type="evidence" value="ECO:0007669"/>
    <property type="project" value="TreeGrafter"/>
</dbReference>
<dbReference type="GO" id="GO:0000390">
    <property type="term" value="P:spliceosomal complex disassembly"/>
    <property type="evidence" value="ECO:0007669"/>
    <property type="project" value="TreeGrafter"/>
</dbReference>
<dbReference type="InterPro" id="IPR052094">
    <property type="entry name" value="Pre-mRNA-splicing_ERAD"/>
</dbReference>
<keyword evidence="3" id="KW-0963">Cytoplasm</keyword>
<name>A0A367YNK6_9ASCO</name>
<evidence type="ECO:0000256" key="3">
    <source>
        <dbReference type="ARBA" id="ARBA00022490"/>
    </source>
</evidence>
<organism evidence="7 8">
    <name type="scientific">Candida viswanathii</name>
    <dbReference type="NCBI Taxonomy" id="5486"/>
    <lineage>
        <taxon>Eukaryota</taxon>
        <taxon>Fungi</taxon>
        <taxon>Dikarya</taxon>
        <taxon>Ascomycota</taxon>
        <taxon>Saccharomycotina</taxon>
        <taxon>Pichiomycetes</taxon>
        <taxon>Debaryomycetaceae</taxon>
        <taxon>Candida/Lodderomyces clade</taxon>
        <taxon>Candida</taxon>
    </lineage>
</organism>
<dbReference type="CDD" id="cd06257">
    <property type="entry name" value="DnaJ"/>
    <property type="match status" value="1"/>
</dbReference>
<evidence type="ECO:0000256" key="2">
    <source>
        <dbReference type="ARBA" id="ARBA00004496"/>
    </source>
</evidence>
<comment type="caution">
    <text evidence="7">The sequence shown here is derived from an EMBL/GenBank/DDBJ whole genome shotgun (WGS) entry which is preliminary data.</text>
</comment>
<dbReference type="SUPFAM" id="SSF54928">
    <property type="entry name" value="RNA-binding domain, RBD"/>
    <property type="match status" value="1"/>
</dbReference>
<proteinExistence type="predicted"/>
<evidence type="ECO:0000313" key="8">
    <source>
        <dbReference type="Proteomes" id="UP000253472"/>
    </source>
</evidence>